<accession>A0A1A8YX92</accession>
<evidence type="ECO:0000259" key="2">
    <source>
        <dbReference type="PROSITE" id="PS51746"/>
    </source>
</evidence>
<reference evidence="4" key="1">
    <citation type="submission" date="2016-05" db="EMBL/GenBank/DDBJ databases">
        <authorList>
            <person name="Naeem Raeece"/>
        </authorList>
    </citation>
    <scope>NUCLEOTIDE SEQUENCE [LARGE SCALE GENOMIC DNA]</scope>
</reference>
<feature type="region of interest" description="Disordered" evidence="1">
    <location>
        <begin position="577"/>
        <end position="649"/>
    </location>
</feature>
<evidence type="ECO:0000313" key="3">
    <source>
        <dbReference type="EMBL" id="SBT36194.1"/>
    </source>
</evidence>
<dbReference type="Gene3D" id="3.60.40.10">
    <property type="entry name" value="PPM-type phosphatase domain"/>
    <property type="match status" value="3"/>
</dbReference>
<feature type="domain" description="PPM-type phosphatase" evidence="2">
    <location>
        <begin position="150"/>
        <end position="740"/>
    </location>
</feature>
<dbReference type="EMBL" id="FLRD01000092">
    <property type="protein sequence ID" value="SBT36194.1"/>
    <property type="molecule type" value="Genomic_DNA"/>
</dbReference>
<dbReference type="PANTHER" id="PTHR47992">
    <property type="entry name" value="PROTEIN PHOSPHATASE"/>
    <property type="match status" value="1"/>
</dbReference>
<feature type="region of interest" description="Disordered" evidence="1">
    <location>
        <begin position="243"/>
        <end position="399"/>
    </location>
</feature>
<feature type="compositionally biased region" description="Basic and acidic residues" evidence="1">
    <location>
        <begin position="582"/>
        <end position="608"/>
    </location>
</feature>
<dbReference type="Pfam" id="PF00481">
    <property type="entry name" value="PP2C"/>
    <property type="match status" value="2"/>
</dbReference>
<sequence length="741" mass="84435">MHARERATKCLYIRAVIVKEELPNVGRSTFIETLIMSVVVKSETTNDQVGKKSESPFRDIKECDSINDIVNHIVTIGVWEMYTYEWLFNRKTFLYYHTMLSSYYFYDKNNNLTSFNDKTFFLYVHTFVNTEFVNNFIFKNEDKKKKIKLTSYTKTMQGRRKKQEDRYVVITDLSRYIDSNDYKTWFFYKMNPLYFFSIFDGHRGIKACEFCMTHIIKNIIYYLYNQATTDEAEPSVETTAMVETAEGENTEDKCSDEKCEGFQGESNTKPHIQEKTSENKKDDVSNVKNGNKNKEKRTNSVQDEGNNKKRKTYDKEEEVCGGDSSSQLKRDNDKCEQDVAGNYDREGDAADADDAHDAADDDDAHDAADDDDDDEGKANRSKSNGSRCNADGKNEGNSKLNSRKKLRFLDDMKDEEIMECIKLAFLKTDEHFLKVSKFPNHGCTIISLIVVKNKMFIANLGDCRAIGIVNTNNVLKTDLLSHDHKPNDPKEKERIKKMGGDVICLQNVYRVKANVKKIPSEKPSLLERLSLKEEVYLAVSRAIGDKDFKHNNVISALPDVICKEIYKEDVGGNEVGAGMIKQKGEDPTVKSSKMDETDKSGKNGKVVETDGSGKNGKVVETDGSGKNEKIDETDGSGKNGKVDETDKIDHTEKTEKIGETGEDHENNFKDCDNMYYTPEEINYHFVVMACDGVWDTLSTKDVTQILQTYQHDPDKACSEIIKTAYAYGSQDNLTAMVLKFY</sequence>
<evidence type="ECO:0000313" key="4">
    <source>
        <dbReference type="Proteomes" id="UP000078555"/>
    </source>
</evidence>
<dbReference type="SUPFAM" id="SSF81606">
    <property type="entry name" value="PP2C-like"/>
    <property type="match status" value="1"/>
</dbReference>
<dbReference type="Proteomes" id="UP000078555">
    <property type="component" value="Unassembled WGS sequence"/>
</dbReference>
<proteinExistence type="predicted"/>
<gene>
    <name evidence="3" type="ORF">POVWA1_031220</name>
</gene>
<feature type="compositionally biased region" description="Basic and acidic residues" evidence="1">
    <location>
        <begin position="250"/>
        <end position="260"/>
    </location>
</feature>
<evidence type="ECO:0000256" key="1">
    <source>
        <dbReference type="SAM" id="MobiDB-lite"/>
    </source>
</evidence>
<feature type="compositionally biased region" description="Basic and acidic residues" evidence="1">
    <location>
        <begin position="640"/>
        <end position="649"/>
    </location>
</feature>
<feature type="compositionally biased region" description="Basic and acidic residues" evidence="1">
    <location>
        <begin position="328"/>
        <end position="358"/>
    </location>
</feature>
<dbReference type="CDD" id="cd00143">
    <property type="entry name" value="PP2Cc"/>
    <property type="match status" value="1"/>
</dbReference>
<dbReference type="InterPro" id="IPR036457">
    <property type="entry name" value="PPM-type-like_dom_sf"/>
</dbReference>
<dbReference type="InterPro" id="IPR001932">
    <property type="entry name" value="PPM-type_phosphatase-like_dom"/>
</dbReference>
<feature type="compositionally biased region" description="Acidic residues" evidence="1">
    <location>
        <begin position="359"/>
        <end position="375"/>
    </location>
</feature>
<organism evidence="3 4">
    <name type="scientific">Plasmodium ovale wallikeri</name>
    <dbReference type="NCBI Taxonomy" id="864142"/>
    <lineage>
        <taxon>Eukaryota</taxon>
        <taxon>Sar</taxon>
        <taxon>Alveolata</taxon>
        <taxon>Apicomplexa</taxon>
        <taxon>Aconoidasida</taxon>
        <taxon>Haemosporida</taxon>
        <taxon>Plasmodiidae</taxon>
        <taxon>Plasmodium</taxon>
        <taxon>Plasmodium (Plasmodium)</taxon>
    </lineage>
</organism>
<feature type="compositionally biased region" description="Basic and acidic residues" evidence="1">
    <location>
        <begin position="617"/>
        <end position="632"/>
    </location>
</feature>
<protein>
    <submittedName>
        <fullName evidence="3">Protein phosphatase PPM9, putative (PPM9)</fullName>
    </submittedName>
</protein>
<dbReference type="AlphaFoldDB" id="A0A1A8YX92"/>
<dbReference type="SMART" id="SM00332">
    <property type="entry name" value="PP2Cc"/>
    <property type="match status" value="1"/>
</dbReference>
<dbReference type="GO" id="GO:0004722">
    <property type="term" value="F:protein serine/threonine phosphatase activity"/>
    <property type="evidence" value="ECO:0007669"/>
    <property type="project" value="InterPro"/>
</dbReference>
<feature type="compositionally biased region" description="Basic and acidic residues" evidence="1">
    <location>
        <begin position="271"/>
        <end position="285"/>
    </location>
</feature>
<dbReference type="InterPro" id="IPR015655">
    <property type="entry name" value="PP2C"/>
</dbReference>
<dbReference type="PROSITE" id="PS51746">
    <property type="entry name" value="PPM_2"/>
    <property type="match status" value="1"/>
</dbReference>
<keyword evidence="4" id="KW-1185">Reference proteome</keyword>
<name>A0A1A8YX92_PLAOA</name>